<keyword evidence="1" id="KW-0732">Signal</keyword>
<comment type="caution">
    <text evidence="2">The sequence shown here is derived from an EMBL/GenBank/DDBJ whole genome shotgun (WGS) entry which is preliminary data.</text>
</comment>
<feature type="chain" id="PRO_5024353561" description="GLPGLI family protein" evidence="1">
    <location>
        <begin position="21"/>
        <end position="227"/>
    </location>
</feature>
<evidence type="ECO:0000313" key="2">
    <source>
        <dbReference type="EMBL" id="TYP73478.1"/>
    </source>
</evidence>
<dbReference type="Proteomes" id="UP000324376">
    <property type="component" value="Unassembled WGS sequence"/>
</dbReference>
<reference evidence="2 3" key="1">
    <citation type="submission" date="2019-07" db="EMBL/GenBank/DDBJ databases">
        <title>Genomic Encyclopedia of Archaeal and Bacterial Type Strains, Phase II (KMG-II): from individual species to whole genera.</title>
        <authorList>
            <person name="Goeker M."/>
        </authorList>
    </citation>
    <scope>NUCLEOTIDE SEQUENCE [LARGE SCALE GENOMIC DNA]</scope>
    <source>
        <strain evidence="2 3">DSM 17527</strain>
    </source>
</reference>
<dbReference type="AlphaFoldDB" id="A0A5S5C4E2"/>
<feature type="signal peptide" evidence="1">
    <location>
        <begin position="1"/>
        <end position="20"/>
    </location>
</feature>
<dbReference type="EMBL" id="VNHU01000005">
    <property type="protein sequence ID" value="TYP73478.1"/>
    <property type="molecule type" value="Genomic_DNA"/>
</dbReference>
<name>A0A5S5C4E2_9FLAO</name>
<proteinExistence type="predicted"/>
<evidence type="ECO:0000313" key="3">
    <source>
        <dbReference type="Proteomes" id="UP000324376"/>
    </source>
</evidence>
<evidence type="ECO:0008006" key="4">
    <source>
        <dbReference type="Google" id="ProtNLM"/>
    </source>
</evidence>
<protein>
    <recommendedName>
        <fullName evidence="4">GLPGLI family protein</fullName>
    </recommendedName>
</protein>
<accession>A0A5S5C4E2</accession>
<gene>
    <name evidence="2" type="ORF">BD809_10565</name>
</gene>
<dbReference type="RefSeq" id="WP_148782591.1">
    <property type="nucleotide sequence ID" value="NZ_VNHU01000005.1"/>
</dbReference>
<organism evidence="2 3">
    <name type="scientific">Aquimarina intermedia</name>
    <dbReference type="NCBI Taxonomy" id="350814"/>
    <lineage>
        <taxon>Bacteria</taxon>
        <taxon>Pseudomonadati</taxon>
        <taxon>Bacteroidota</taxon>
        <taxon>Flavobacteriia</taxon>
        <taxon>Flavobacteriales</taxon>
        <taxon>Flavobacteriaceae</taxon>
        <taxon>Aquimarina</taxon>
    </lineage>
</organism>
<evidence type="ECO:0000256" key="1">
    <source>
        <dbReference type="SAM" id="SignalP"/>
    </source>
</evidence>
<sequence>MKYAILLLFVIQINFLKAQANIGASYAPGQATVVNAFSVPLAIRNEKRDDVIQGHPYYEEKEKLAIVYSHATKSSTRCLIRYNALRDQIEIFQNNAVHNMIKREDIKVEVEGEDYYYKIKEYEGDKMFFVLFNEGTNTLALRIEKRIKLGQKAVTNYDKDIPSRYAEKKQYYLIKKDSIFPIRLKKKDISPLLIDPSGKLKAKISSDKLKFKKEEDLIEIIDFYNTL</sequence>
<dbReference type="OrthoDB" id="1160879at2"/>
<keyword evidence="3" id="KW-1185">Reference proteome</keyword>